<dbReference type="AlphaFoldDB" id="A0A379E5S8"/>
<protein>
    <submittedName>
        <fullName evidence="2">Chondroitin polymerase</fullName>
    </submittedName>
</protein>
<accession>A0A379E5S8</accession>
<dbReference type="SUPFAM" id="SSF53448">
    <property type="entry name" value="Nucleotide-diphospho-sugar transferases"/>
    <property type="match status" value="1"/>
</dbReference>
<reference evidence="2 3" key="1">
    <citation type="submission" date="2018-06" db="EMBL/GenBank/DDBJ databases">
        <authorList>
            <consortium name="Pathogen Informatics"/>
            <person name="Doyle S."/>
        </authorList>
    </citation>
    <scope>NUCLEOTIDE SEQUENCE [LARGE SCALE GENOMIC DNA]</scope>
    <source>
        <strain evidence="2 3">NCTC13067</strain>
    </source>
</reference>
<dbReference type="Gene3D" id="3.90.550.10">
    <property type="entry name" value="Spore Coat Polysaccharide Biosynthesis Protein SpsA, Chain A"/>
    <property type="match status" value="1"/>
</dbReference>
<evidence type="ECO:0000313" key="3">
    <source>
        <dbReference type="Proteomes" id="UP000255469"/>
    </source>
</evidence>
<sequence length="319" mass="36819">MSTKETDKTVSVIVCTYNGEQYLREQLDSILLQTYPIRELIIQDDGSTDGTVQIAKEYEAGHPQVKVYLNEHNLGFNANFETAAMRATSNFIAIADQDDVWYPAKIEKQVAAIGDKDICFCCHHRGRSRDKIVYVTPQYSLEALLFTGFAGHTMLLRRDFAQQHEHWAGYIHYDWSLAIHAQLGQGIVRIDEPLNWHRSHAASAIAQENLAHGIDNSTPQRLAPYLHGYRNYRQLQSKPNWQQLYTYIYNASTHCQPLAHRMSGLMLQRGAVPLLKLCLLCARHRKSIYYNQNAKGLMGWIRSFFYPFIFTYHNVQYDL</sequence>
<dbReference type="PANTHER" id="PTHR22916">
    <property type="entry name" value="GLYCOSYLTRANSFERASE"/>
    <property type="match status" value="1"/>
</dbReference>
<dbReference type="EMBL" id="UGTM01000001">
    <property type="protein sequence ID" value="SUB87672.1"/>
    <property type="molecule type" value="Genomic_DNA"/>
</dbReference>
<organism evidence="2 3">
    <name type="scientific">Prevotella denticola</name>
    <dbReference type="NCBI Taxonomy" id="28129"/>
    <lineage>
        <taxon>Bacteria</taxon>
        <taxon>Pseudomonadati</taxon>
        <taxon>Bacteroidota</taxon>
        <taxon>Bacteroidia</taxon>
        <taxon>Bacteroidales</taxon>
        <taxon>Prevotellaceae</taxon>
        <taxon>Prevotella</taxon>
    </lineage>
</organism>
<evidence type="ECO:0000313" key="2">
    <source>
        <dbReference type="EMBL" id="SUB87672.1"/>
    </source>
</evidence>
<proteinExistence type="predicted"/>
<dbReference type="PANTHER" id="PTHR22916:SF3">
    <property type="entry name" value="UDP-GLCNAC:BETAGAL BETA-1,3-N-ACETYLGLUCOSAMINYLTRANSFERASE-LIKE PROTEIN 1"/>
    <property type="match status" value="1"/>
</dbReference>
<dbReference type="InterPro" id="IPR001173">
    <property type="entry name" value="Glyco_trans_2-like"/>
</dbReference>
<dbReference type="RefSeq" id="WP_025068291.1">
    <property type="nucleotide sequence ID" value="NZ_CAUVPN010000001.1"/>
</dbReference>
<evidence type="ECO:0000259" key="1">
    <source>
        <dbReference type="Pfam" id="PF00535"/>
    </source>
</evidence>
<name>A0A379E5S8_9BACT</name>
<feature type="domain" description="Glycosyltransferase 2-like" evidence="1">
    <location>
        <begin position="11"/>
        <end position="135"/>
    </location>
</feature>
<dbReference type="GO" id="GO:0016758">
    <property type="term" value="F:hexosyltransferase activity"/>
    <property type="evidence" value="ECO:0007669"/>
    <property type="project" value="UniProtKB-ARBA"/>
</dbReference>
<dbReference type="InterPro" id="IPR029044">
    <property type="entry name" value="Nucleotide-diphossugar_trans"/>
</dbReference>
<dbReference type="Pfam" id="PF00535">
    <property type="entry name" value="Glycos_transf_2"/>
    <property type="match status" value="1"/>
</dbReference>
<gene>
    <name evidence="2" type="primary">kfoC_2</name>
    <name evidence="2" type="ORF">NCTC13067_01351</name>
</gene>
<dbReference type="Proteomes" id="UP000255469">
    <property type="component" value="Unassembled WGS sequence"/>
</dbReference>